<keyword evidence="2" id="KW-1185">Reference proteome</keyword>
<dbReference type="GeneID" id="63187093"/>
<proteinExistence type="predicted"/>
<evidence type="ECO:0000313" key="1">
    <source>
        <dbReference type="EMBL" id="QSX00749.1"/>
    </source>
</evidence>
<dbReference type="EMBL" id="CP071462">
    <property type="protein sequence ID" value="QSX00749.1"/>
    <property type="molecule type" value="Genomic_DNA"/>
</dbReference>
<dbReference type="AlphaFoldDB" id="A0A8A2VRS1"/>
<evidence type="ECO:0000313" key="2">
    <source>
        <dbReference type="Proteomes" id="UP000663203"/>
    </source>
</evidence>
<dbReference type="Proteomes" id="UP000663203">
    <property type="component" value="Chromosome"/>
</dbReference>
<reference evidence="1 2" key="1">
    <citation type="submission" date="2021-03" db="EMBL/GenBank/DDBJ databases">
        <title>Haloterrigena longa sp. nov. and Haloterrigena limicola sp. nov., extremely halophilic archaea isolated from a salt lake.</title>
        <authorList>
            <person name="Henglin C."/>
        </authorList>
    </citation>
    <scope>NUCLEOTIDE SEQUENCE [LARGE SCALE GENOMIC DNA]</scope>
    <source>
        <strain evidence="1 2">KZCA68</strain>
    </source>
</reference>
<gene>
    <name evidence="1" type="ORF">J0X25_07270</name>
</gene>
<name>A0A8A2VRS1_9EURY</name>
<dbReference type="KEGG" id="hakz:J0X25_07270"/>
<accession>A0A8A2VRS1</accession>
<dbReference type="RefSeq" id="WP_207290467.1">
    <property type="nucleotide sequence ID" value="NZ_CP071462.1"/>
</dbReference>
<organism evidence="1 2">
    <name type="scientific">Haloterrigena alkaliphila</name>
    <dbReference type="NCBI Taxonomy" id="2816475"/>
    <lineage>
        <taxon>Archaea</taxon>
        <taxon>Methanobacteriati</taxon>
        <taxon>Methanobacteriota</taxon>
        <taxon>Stenosarchaea group</taxon>
        <taxon>Halobacteria</taxon>
        <taxon>Halobacteriales</taxon>
        <taxon>Natrialbaceae</taxon>
        <taxon>Haloterrigena</taxon>
    </lineage>
</organism>
<protein>
    <submittedName>
        <fullName evidence="1">Uncharacterized protein</fullName>
    </submittedName>
</protein>
<sequence length="51" mass="5411">MSNSTAIVRRTAVCENCGSAFAVRVWPDGRIRPIGSPANCPCGGTDFRLLS</sequence>